<protein>
    <submittedName>
        <fullName evidence="1">Uncharacterized protein</fullName>
    </submittedName>
</protein>
<dbReference type="EMBL" id="MU858049">
    <property type="protein sequence ID" value="KAK4219210.1"/>
    <property type="molecule type" value="Genomic_DNA"/>
</dbReference>
<gene>
    <name evidence="1" type="ORF">QBC37DRAFT_382834</name>
</gene>
<reference evidence="1" key="1">
    <citation type="journal article" date="2023" name="Mol. Phylogenet. Evol.">
        <title>Genome-scale phylogeny and comparative genomics of the fungal order Sordariales.</title>
        <authorList>
            <person name="Hensen N."/>
            <person name="Bonometti L."/>
            <person name="Westerberg I."/>
            <person name="Brannstrom I.O."/>
            <person name="Guillou S."/>
            <person name="Cros-Aarteil S."/>
            <person name="Calhoun S."/>
            <person name="Haridas S."/>
            <person name="Kuo A."/>
            <person name="Mondo S."/>
            <person name="Pangilinan J."/>
            <person name="Riley R."/>
            <person name="LaButti K."/>
            <person name="Andreopoulos B."/>
            <person name="Lipzen A."/>
            <person name="Chen C."/>
            <person name="Yan M."/>
            <person name="Daum C."/>
            <person name="Ng V."/>
            <person name="Clum A."/>
            <person name="Steindorff A."/>
            <person name="Ohm R.A."/>
            <person name="Martin F."/>
            <person name="Silar P."/>
            <person name="Natvig D.O."/>
            <person name="Lalanne C."/>
            <person name="Gautier V."/>
            <person name="Ament-Velasquez S.L."/>
            <person name="Kruys A."/>
            <person name="Hutchinson M.I."/>
            <person name="Powell A.J."/>
            <person name="Barry K."/>
            <person name="Miller A.N."/>
            <person name="Grigoriev I.V."/>
            <person name="Debuchy R."/>
            <person name="Gladieux P."/>
            <person name="Hiltunen Thoren M."/>
            <person name="Johannesson H."/>
        </authorList>
    </citation>
    <scope>NUCLEOTIDE SEQUENCE</scope>
    <source>
        <strain evidence="1">PSN293</strain>
    </source>
</reference>
<name>A0AAN6YIJ9_9PEZI</name>
<evidence type="ECO:0000313" key="2">
    <source>
        <dbReference type="Proteomes" id="UP001301769"/>
    </source>
</evidence>
<keyword evidence="2" id="KW-1185">Reference proteome</keyword>
<organism evidence="1 2">
    <name type="scientific">Rhypophila decipiens</name>
    <dbReference type="NCBI Taxonomy" id="261697"/>
    <lineage>
        <taxon>Eukaryota</taxon>
        <taxon>Fungi</taxon>
        <taxon>Dikarya</taxon>
        <taxon>Ascomycota</taxon>
        <taxon>Pezizomycotina</taxon>
        <taxon>Sordariomycetes</taxon>
        <taxon>Sordariomycetidae</taxon>
        <taxon>Sordariales</taxon>
        <taxon>Naviculisporaceae</taxon>
        <taxon>Rhypophila</taxon>
    </lineage>
</organism>
<evidence type="ECO:0000313" key="1">
    <source>
        <dbReference type="EMBL" id="KAK4219210.1"/>
    </source>
</evidence>
<comment type="caution">
    <text evidence="1">The sequence shown here is derived from an EMBL/GenBank/DDBJ whole genome shotgun (WGS) entry which is preliminary data.</text>
</comment>
<dbReference type="Proteomes" id="UP001301769">
    <property type="component" value="Unassembled WGS sequence"/>
</dbReference>
<accession>A0AAN6YIJ9</accession>
<sequence length="210" mass="22858">MMMEEGVCPERVRKVVTKVTSKVTIISTRRPGGGRTPMMNGRMQRSGQVDNAEAQVELPKTFDHGRLPAPVYSSDHSYLRSAVLASSKETPLQVPAHLSGNNVRSPSLVSYTGKPKAARVTNSSAVVCFGDPWSDYCVVDLCLAAHTVARLHSAPFPPVIGRMSSEVVNKTETKVQSYGLTEDLEPINLPAKRLYYIALAHHTLVTVQAS</sequence>
<dbReference type="AlphaFoldDB" id="A0AAN6YIJ9"/>
<reference evidence="1" key="2">
    <citation type="submission" date="2023-05" db="EMBL/GenBank/DDBJ databases">
        <authorList>
            <consortium name="Lawrence Berkeley National Laboratory"/>
            <person name="Steindorff A."/>
            <person name="Hensen N."/>
            <person name="Bonometti L."/>
            <person name="Westerberg I."/>
            <person name="Brannstrom I.O."/>
            <person name="Guillou S."/>
            <person name="Cros-Aarteil S."/>
            <person name="Calhoun S."/>
            <person name="Haridas S."/>
            <person name="Kuo A."/>
            <person name="Mondo S."/>
            <person name="Pangilinan J."/>
            <person name="Riley R."/>
            <person name="Labutti K."/>
            <person name="Andreopoulos B."/>
            <person name="Lipzen A."/>
            <person name="Chen C."/>
            <person name="Yanf M."/>
            <person name="Daum C."/>
            <person name="Ng V."/>
            <person name="Clum A."/>
            <person name="Ohm R."/>
            <person name="Martin F."/>
            <person name="Silar P."/>
            <person name="Natvig D."/>
            <person name="Lalanne C."/>
            <person name="Gautier V."/>
            <person name="Ament-Velasquez S.L."/>
            <person name="Kruys A."/>
            <person name="Hutchinson M.I."/>
            <person name="Powell A.J."/>
            <person name="Barry K."/>
            <person name="Miller A.N."/>
            <person name="Grigoriev I.V."/>
            <person name="Debuchy R."/>
            <person name="Gladieux P."/>
            <person name="Thoren M.H."/>
            <person name="Johannesson H."/>
        </authorList>
    </citation>
    <scope>NUCLEOTIDE SEQUENCE</scope>
    <source>
        <strain evidence="1">PSN293</strain>
    </source>
</reference>
<proteinExistence type="predicted"/>